<dbReference type="EMBL" id="JAMQYH010000002">
    <property type="protein sequence ID" value="KAJ1697336.1"/>
    <property type="molecule type" value="Genomic_DNA"/>
</dbReference>
<dbReference type="PANTHER" id="PTHR11439:SF450">
    <property type="entry name" value="REVERSE TRANSCRIPTASE TY1_COPIA-TYPE DOMAIN-CONTAINING PROTEIN"/>
    <property type="match status" value="1"/>
</dbReference>
<dbReference type="Proteomes" id="UP001151287">
    <property type="component" value="Unassembled WGS sequence"/>
</dbReference>
<name>A0A9Q0CNX0_9POAL</name>
<dbReference type="PANTHER" id="PTHR11439">
    <property type="entry name" value="GAG-POL-RELATED RETROTRANSPOSON"/>
    <property type="match status" value="1"/>
</dbReference>
<reference evidence="2" key="1">
    <citation type="journal article" date="2022" name="Cell">
        <title>Repeat-based holocentromeres influence genome architecture and karyotype evolution.</title>
        <authorList>
            <person name="Hofstatter P.G."/>
            <person name="Thangavel G."/>
            <person name="Lux T."/>
            <person name="Neumann P."/>
            <person name="Vondrak T."/>
            <person name="Novak P."/>
            <person name="Zhang M."/>
            <person name="Costa L."/>
            <person name="Castellani M."/>
            <person name="Scott A."/>
            <person name="Toegelov H."/>
            <person name="Fuchs J."/>
            <person name="Mata-Sucre Y."/>
            <person name="Dias Y."/>
            <person name="Vanzela A.L.L."/>
            <person name="Huettel B."/>
            <person name="Almeida C.C.S."/>
            <person name="Simkova H."/>
            <person name="Souza G."/>
            <person name="Pedrosa-Harand A."/>
            <person name="Macas J."/>
            <person name="Mayer K.F.X."/>
            <person name="Houben A."/>
            <person name="Marques A."/>
        </authorList>
    </citation>
    <scope>NUCLEOTIDE SEQUENCE</scope>
    <source>
        <strain evidence="2">RhyBre1mFocal</strain>
    </source>
</reference>
<dbReference type="SUPFAM" id="SSF56672">
    <property type="entry name" value="DNA/RNA polymerases"/>
    <property type="match status" value="1"/>
</dbReference>
<comment type="caution">
    <text evidence="2">The sequence shown here is derived from an EMBL/GenBank/DDBJ whole genome shotgun (WGS) entry which is preliminary data.</text>
</comment>
<dbReference type="OrthoDB" id="661132at2759"/>
<proteinExistence type="predicted"/>
<dbReference type="Pfam" id="PF07727">
    <property type="entry name" value="RVT_2"/>
    <property type="match status" value="1"/>
</dbReference>
<evidence type="ECO:0000259" key="1">
    <source>
        <dbReference type="Pfam" id="PF07727"/>
    </source>
</evidence>
<organism evidence="2 3">
    <name type="scientific">Rhynchospora breviuscula</name>
    <dbReference type="NCBI Taxonomy" id="2022672"/>
    <lineage>
        <taxon>Eukaryota</taxon>
        <taxon>Viridiplantae</taxon>
        <taxon>Streptophyta</taxon>
        <taxon>Embryophyta</taxon>
        <taxon>Tracheophyta</taxon>
        <taxon>Spermatophyta</taxon>
        <taxon>Magnoliopsida</taxon>
        <taxon>Liliopsida</taxon>
        <taxon>Poales</taxon>
        <taxon>Cyperaceae</taxon>
        <taxon>Cyperoideae</taxon>
        <taxon>Rhynchosporeae</taxon>
        <taxon>Rhynchospora</taxon>
    </lineage>
</organism>
<keyword evidence="3" id="KW-1185">Reference proteome</keyword>
<dbReference type="InterPro" id="IPR043502">
    <property type="entry name" value="DNA/RNA_pol_sf"/>
</dbReference>
<protein>
    <recommendedName>
        <fullName evidence="1">Reverse transcriptase Ty1/copia-type domain-containing protein</fullName>
    </recommendedName>
</protein>
<evidence type="ECO:0000313" key="2">
    <source>
        <dbReference type="EMBL" id="KAJ1697336.1"/>
    </source>
</evidence>
<accession>A0A9Q0CNX0</accession>
<dbReference type="AlphaFoldDB" id="A0A9Q0CNX0"/>
<dbReference type="CDD" id="cd09272">
    <property type="entry name" value="RNase_HI_RT_Ty1"/>
    <property type="match status" value="1"/>
</dbReference>
<gene>
    <name evidence="2" type="ORF">LUZ63_005848</name>
</gene>
<feature type="domain" description="Reverse transcriptase Ty1/copia-type" evidence="1">
    <location>
        <begin position="2"/>
        <end position="75"/>
    </location>
</feature>
<sequence length="220" mass="24467">MLLLVYVDDILVTGSDDKAILSCIHELKQQFAIKDLGIEAQHSSKGIHLTQTKYLLDLLSKVNMINAKPCATPMVTTPPLSKQDSDSFDNPHFFRSVVGALQYATLTRSEIVFAVNKISQFMHEPTVNQWGAAKRILRYLCGTLHHGLLIKANSSATIHAHSDADWAGSIDDRRSTSGFCVYLGSNLVSWCAKKQTTISRSSTEAEYRSLAYTTTEIMWL</sequence>
<evidence type="ECO:0000313" key="3">
    <source>
        <dbReference type="Proteomes" id="UP001151287"/>
    </source>
</evidence>
<dbReference type="InterPro" id="IPR013103">
    <property type="entry name" value="RVT_2"/>
</dbReference>